<reference evidence="1" key="1">
    <citation type="submission" date="2020-03" db="EMBL/GenBank/DDBJ databases">
        <title>The deep terrestrial virosphere.</title>
        <authorList>
            <person name="Holmfeldt K."/>
            <person name="Nilsson E."/>
            <person name="Simone D."/>
            <person name="Lopez-Fernandez M."/>
            <person name="Wu X."/>
            <person name="de Brujin I."/>
            <person name="Lundin D."/>
            <person name="Andersson A."/>
            <person name="Bertilsson S."/>
            <person name="Dopson M."/>
        </authorList>
    </citation>
    <scope>NUCLEOTIDE SEQUENCE</scope>
    <source>
        <strain evidence="1">MM415A01256</strain>
    </source>
</reference>
<dbReference type="AlphaFoldDB" id="A0A6M3K769"/>
<protein>
    <submittedName>
        <fullName evidence="1">Uncharacterized protein</fullName>
    </submittedName>
</protein>
<accession>A0A6M3K769</accession>
<proteinExistence type="predicted"/>
<dbReference type="EMBL" id="MT142293">
    <property type="protein sequence ID" value="QJA77623.1"/>
    <property type="molecule type" value="Genomic_DNA"/>
</dbReference>
<evidence type="ECO:0000313" key="1">
    <source>
        <dbReference type="EMBL" id="QJA77623.1"/>
    </source>
</evidence>
<organism evidence="1">
    <name type="scientific">viral metagenome</name>
    <dbReference type="NCBI Taxonomy" id="1070528"/>
    <lineage>
        <taxon>unclassified sequences</taxon>
        <taxon>metagenomes</taxon>
        <taxon>organismal metagenomes</taxon>
    </lineage>
</organism>
<name>A0A6M3K769_9ZZZZ</name>
<gene>
    <name evidence="1" type="ORF">MM415A01256_0005</name>
</gene>
<sequence length="60" mass="6781">MKNIDLGVEGQAGKNSHRLWVRIPEVHFKKLQGIASGRGETVAVILREVIRRFLKAVDSR</sequence>